<evidence type="ECO:0000256" key="5">
    <source>
        <dbReference type="ARBA" id="ARBA00022485"/>
    </source>
</evidence>
<evidence type="ECO:0000256" key="8">
    <source>
        <dbReference type="ARBA" id="ARBA00022801"/>
    </source>
</evidence>
<protein>
    <recommendedName>
        <fullName evidence="4">Type-4 uracil-DNA glycosylase</fullName>
        <ecNumber evidence="3">3.2.2.27</ecNumber>
    </recommendedName>
</protein>
<feature type="region of interest" description="Disordered" evidence="12">
    <location>
        <begin position="50"/>
        <end position="88"/>
    </location>
</feature>
<dbReference type="InterPro" id="IPR005273">
    <property type="entry name" value="Ura-DNA_glyco_family4"/>
</dbReference>
<evidence type="ECO:0000256" key="11">
    <source>
        <dbReference type="ARBA" id="ARBA00023204"/>
    </source>
</evidence>
<feature type="compositionally biased region" description="Low complexity" evidence="12">
    <location>
        <begin position="50"/>
        <end position="75"/>
    </location>
</feature>
<dbReference type="GO" id="GO:0046872">
    <property type="term" value="F:metal ion binding"/>
    <property type="evidence" value="ECO:0007669"/>
    <property type="project" value="UniProtKB-KW"/>
</dbReference>
<gene>
    <name evidence="14" type="ORF">PZ740_00415</name>
</gene>
<dbReference type="SMART" id="SM00986">
    <property type="entry name" value="UDG"/>
    <property type="match status" value="1"/>
</dbReference>
<keyword evidence="7" id="KW-0227">DNA damage</keyword>
<evidence type="ECO:0000256" key="6">
    <source>
        <dbReference type="ARBA" id="ARBA00022723"/>
    </source>
</evidence>
<evidence type="ECO:0000256" key="12">
    <source>
        <dbReference type="SAM" id="MobiDB-lite"/>
    </source>
</evidence>
<evidence type="ECO:0000313" key="15">
    <source>
        <dbReference type="Proteomes" id="UP001301140"/>
    </source>
</evidence>
<keyword evidence="6" id="KW-0479">Metal-binding</keyword>
<keyword evidence="9" id="KW-0408">Iron</keyword>
<dbReference type="GO" id="GO:0051539">
    <property type="term" value="F:4 iron, 4 sulfur cluster binding"/>
    <property type="evidence" value="ECO:0007669"/>
    <property type="project" value="UniProtKB-KW"/>
</dbReference>
<organism evidence="14 15">
    <name type="scientific">Marinimicrococcus flavescens</name>
    <dbReference type="NCBI Taxonomy" id="3031815"/>
    <lineage>
        <taxon>Bacteria</taxon>
        <taxon>Pseudomonadati</taxon>
        <taxon>Pseudomonadota</taxon>
        <taxon>Alphaproteobacteria</taxon>
        <taxon>Geminicoccales</taxon>
        <taxon>Geminicoccaceae</taxon>
        <taxon>Marinimicrococcus</taxon>
    </lineage>
</organism>
<evidence type="ECO:0000259" key="13">
    <source>
        <dbReference type="SMART" id="SM00986"/>
    </source>
</evidence>
<dbReference type="PANTHER" id="PTHR33693">
    <property type="entry name" value="TYPE-5 URACIL-DNA GLYCOSYLASE"/>
    <property type="match status" value="1"/>
</dbReference>
<comment type="similarity">
    <text evidence="2">Belongs to the uracil-DNA glycosylase (UDG) superfamily. Type 4 (UDGa) family.</text>
</comment>
<comment type="catalytic activity">
    <reaction evidence="1">
        <text>Hydrolyzes single-stranded DNA or mismatched double-stranded DNA and polynucleotides, releasing free uracil.</text>
        <dbReference type="EC" id="3.2.2.27"/>
    </reaction>
</comment>
<dbReference type="PANTHER" id="PTHR33693:SF1">
    <property type="entry name" value="TYPE-4 URACIL-DNA GLYCOSYLASE"/>
    <property type="match status" value="1"/>
</dbReference>
<dbReference type="NCBIfam" id="TIGR00758">
    <property type="entry name" value="UDG_fam4"/>
    <property type="match status" value="1"/>
</dbReference>
<evidence type="ECO:0000313" key="14">
    <source>
        <dbReference type="EMBL" id="MDF1584843.1"/>
    </source>
</evidence>
<dbReference type="AlphaFoldDB" id="A0AAP3UYX5"/>
<dbReference type="Proteomes" id="UP001301140">
    <property type="component" value="Unassembled WGS sequence"/>
</dbReference>
<dbReference type="EMBL" id="JARGEQ010000001">
    <property type="protein sequence ID" value="MDF1584843.1"/>
    <property type="molecule type" value="Genomic_DNA"/>
</dbReference>
<evidence type="ECO:0000256" key="10">
    <source>
        <dbReference type="ARBA" id="ARBA00023014"/>
    </source>
</evidence>
<evidence type="ECO:0000256" key="7">
    <source>
        <dbReference type="ARBA" id="ARBA00022763"/>
    </source>
</evidence>
<dbReference type="SMART" id="SM00987">
    <property type="entry name" value="UreE_C"/>
    <property type="match status" value="1"/>
</dbReference>
<keyword evidence="10" id="KW-0411">Iron-sulfur</keyword>
<sequence>MSRSSSESMPQGPQQARDHLLALLEWHELMGVTACLGEAPGPSYGLEPAPLAAAPAGPQPAASAPRSPALAPQPATARRPLRAEPESVASARGLAASCDTLDSLRQALETFEGCALRATATRLCFADGNPEAGLMVIGEAPGAEEDRQGRPFVGQSGQLLDRMLAMIGLDRRTAYITNLIPWRPPGNRSPSAAEIAVCQPFLERQIELVQPRQILFVGGISARALLDRDEGVTKLRGRPFTYTPAQGAPIPALVTFHPAYLLRQPVQKRYVWRDLLRLRRTLGRRPPPESDPASH</sequence>
<reference evidence="14 15" key="1">
    <citation type="submission" date="2023-03" db="EMBL/GenBank/DDBJ databases">
        <title>YIM 152171 draft genome.</title>
        <authorList>
            <person name="Yang Z."/>
        </authorList>
    </citation>
    <scope>NUCLEOTIDE SEQUENCE [LARGE SCALE GENOMIC DNA]</scope>
    <source>
        <strain evidence="14 15">YIM 152171</strain>
    </source>
</reference>
<comment type="caution">
    <text evidence="14">The sequence shown here is derived from an EMBL/GenBank/DDBJ whole genome shotgun (WGS) entry which is preliminary data.</text>
</comment>
<dbReference type="Pfam" id="PF03167">
    <property type="entry name" value="UDG"/>
    <property type="match status" value="1"/>
</dbReference>
<evidence type="ECO:0000256" key="3">
    <source>
        <dbReference type="ARBA" id="ARBA00012030"/>
    </source>
</evidence>
<evidence type="ECO:0000256" key="9">
    <source>
        <dbReference type="ARBA" id="ARBA00023004"/>
    </source>
</evidence>
<keyword evidence="15" id="KW-1185">Reference proteome</keyword>
<feature type="domain" description="Uracil-DNA glycosylase-like" evidence="13">
    <location>
        <begin position="125"/>
        <end position="276"/>
    </location>
</feature>
<dbReference type="InterPro" id="IPR005122">
    <property type="entry name" value="Uracil-DNA_glycosylase-like"/>
</dbReference>
<dbReference type="InterPro" id="IPR036895">
    <property type="entry name" value="Uracil-DNA_glycosylase-like_sf"/>
</dbReference>
<evidence type="ECO:0000256" key="4">
    <source>
        <dbReference type="ARBA" id="ARBA00019403"/>
    </source>
</evidence>
<dbReference type="CDD" id="cd10030">
    <property type="entry name" value="UDG-F4_TTUDGA_SPO1dp_like"/>
    <property type="match status" value="1"/>
</dbReference>
<name>A0AAP3UYX5_9PROT</name>
<dbReference type="RefSeq" id="WP_327787248.1">
    <property type="nucleotide sequence ID" value="NZ_JARGEQ010000001.1"/>
</dbReference>
<keyword evidence="8" id="KW-0378">Hydrolase</keyword>
<dbReference type="EC" id="3.2.2.27" evidence="3"/>
<dbReference type="InterPro" id="IPR051536">
    <property type="entry name" value="UDG_Type-4/5"/>
</dbReference>
<evidence type="ECO:0000256" key="1">
    <source>
        <dbReference type="ARBA" id="ARBA00001400"/>
    </source>
</evidence>
<dbReference type="Gene3D" id="3.40.470.10">
    <property type="entry name" value="Uracil-DNA glycosylase-like domain"/>
    <property type="match status" value="1"/>
</dbReference>
<keyword evidence="11" id="KW-0234">DNA repair</keyword>
<proteinExistence type="inferred from homology"/>
<keyword evidence="5" id="KW-0004">4Fe-4S</keyword>
<dbReference type="SUPFAM" id="SSF52141">
    <property type="entry name" value="Uracil-DNA glycosylase-like"/>
    <property type="match status" value="1"/>
</dbReference>
<dbReference type="GO" id="GO:0004844">
    <property type="term" value="F:uracil DNA N-glycosylase activity"/>
    <property type="evidence" value="ECO:0007669"/>
    <property type="project" value="UniProtKB-EC"/>
</dbReference>
<evidence type="ECO:0000256" key="2">
    <source>
        <dbReference type="ARBA" id="ARBA00006521"/>
    </source>
</evidence>
<dbReference type="GO" id="GO:0006281">
    <property type="term" value="P:DNA repair"/>
    <property type="evidence" value="ECO:0007669"/>
    <property type="project" value="UniProtKB-KW"/>
</dbReference>
<accession>A0AAP3UYX5</accession>